<feature type="compositionally biased region" description="Low complexity" evidence="8">
    <location>
        <begin position="306"/>
        <end position="318"/>
    </location>
</feature>
<keyword evidence="4" id="KW-0645">Protease</keyword>
<evidence type="ECO:0000256" key="6">
    <source>
        <dbReference type="ARBA" id="ARBA00022801"/>
    </source>
</evidence>
<protein>
    <recommendedName>
        <fullName evidence="3">ubiquitinyl hydrolase 1</fullName>
        <ecNumber evidence="3">3.4.19.12</ecNumber>
    </recommendedName>
</protein>
<evidence type="ECO:0000256" key="2">
    <source>
        <dbReference type="ARBA" id="ARBA00009085"/>
    </source>
</evidence>
<dbReference type="InterPro" id="IPR001394">
    <property type="entry name" value="Peptidase_C19_UCH"/>
</dbReference>
<dbReference type="PANTHER" id="PTHR24006">
    <property type="entry name" value="UBIQUITIN CARBOXYL-TERMINAL HYDROLASE"/>
    <property type="match status" value="1"/>
</dbReference>
<dbReference type="InterPro" id="IPR038765">
    <property type="entry name" value="Papain-like_cys_pep_sf"/>
</dbReference>
<proteinExistence type="inferred from homology"/>
<dbReference type="Proteomes" id="UP000886653">
    <property type="component" value="Unassembled WGS sequence"/>
</dbReference>
<keyword evidence="6" id="KW-0378">Hydrolase</keyword>
<evidence type="ECO:0000256" key="7">
    <source>
        <dbReference type="ARBA" id="ARBA00022807"/>
    </source>
</evidence>
<feature type="compositionally biased region" description="Acidic residues" evidence="8">
    <location>
        <begin position="68"/>
        <end position="91"/>
    </location>
</feature>
<dbReference type="GO" id="GO:0005634">
    <property type="term" value="C:nucleus"/>
    <property type="evidence" value="ECO:0007669"/>
    <property type="project" value="TreeGrafter"/>
</dbReference>
<feature type="domain" description="USP" evidence="9">
    <location>
        <begin position="15"/>
        <end position="571"/>
    </location>
</feature>
<dbReference type="PROSITE" id="PS00972">
    <property type="entry name" value="USP_1"/>
    <property type="match status" value="1"/>
</dbReference>
<dbReference type="GO" id="GO:0006508">
    <property type="term" value="P:proteolysis"/>
    <property type="evidence" value="ECO:0007669"/>
    <property type="project" value="UniProtKB-KW"/>
</dbReference>
<dbReference type="PROSITE" id="PS50235">
    <property type="entry name" value="USP_3"/>
    <property type="match status" value="1"/>
</dbReference>
<evidence type="ECO:0000313" key="10">
    <source>
        <dbReference type="EMBL" id="KAG0149097.1"/>
    </source>
</evidence>
<comment type="caution">
    <text evidence="10">The sequence shown here is derived from an EMBL/GenBank/DDBJ whole genome shotgun (WGS) entry which is preliminary data.</text>
</comment>
<feature type="region of interest" description="Disordered" evidence="8">
    <location>
        <begin position="421"/>
        <end position="443"/>
    </location>
</feature>
<evidence type="ECO:0000256" key="8">
    <source>
        <dbReference type="SAM" id="MobiDB-lite"/>
    </source>
</evidence>
<comment type="similarity">
    <text evidence="2">Belongs to the peptidase C19 family.</text>
</comment>
<keyword evidence="5" id="KW-0833">Ubl conjugation pathway</keyword>
<dbReference type="InterPro" id="IPR028889">
    <property type="entry name" value="USP"/>
</dbReference>
<feature type="region of interest" description="Disordered" evidence="8">
    <location>
        <begin position="63"/>
        <end position="94"/>
    </location>
</feature>
<gene>
    <name evidence="10" type="ORF">CROQUDRAFT_653907</name>
</gene>
<keyword evidence="11" id="KW-1185">Reference proteome</keyword>
<feature type="compositionally biased region" description="Low complexity" evidence="8">
    <location>
        <begin position="283"/>
        <end position="294"/>
    </location>
</feature>
<sequence>MSSRSQSSSSTVLLPGLTNLGNTCFMNSVLQSLNATRPLASLITPINNHFNPIQLFLPRPIIQRSDGEPESEPEPEIEPEPESDSESESESDNPTHQLPILLELSQLFNQLSTSFGSLRPDGLLSSIASQHPDYRLNEQQDAHEFLHILIDLIRSEQQAFLKHSPTFNNASETSPSCELNPTLSSPRPNSSAPSSHVSSSPSSSPAFALFDSLFAGSLTQYTVCERFHVSSVPEGFLDLSLATRHLSPPSLTKRARFRQEIERRLRSTKPPVAEDEWHHVLLGGATATGPPSTATRKRTTSRRRPAPSSLLSTSPASPQLRLHRSNSSESLSDHTHCRPEPHILAHILAPTPHPPPAASAPVPSSGFRALRFAQPNPLLARFSAVTESTGLEALLRAFTAVERLEGENRFACEACGAEEARSSSTSRSSSSSETGATMRKTKSAPPVVLRRAWRRYMISSLPVVVVVHLKRIEGTTQAHISFPLKLDFTPYLCPSGAANTGECRLYGLYAVIVHQASKSGGGGGHYFAYVLSDRTGSNERSWLYCSDTEVRKVKVEEVLKTKAYMLFYEQL</sequence>
<dbReference type="OrthoDB" id="2506363at2759"/>
<feature type="compositionally biased region" description="Low complexity" evidence="8">
    <location>
        <begin position="422"/>
        <end position="437"/>
    </location>
</feature>
<evidence type="ECO:0000256" key="1">
    <source>
        <dbReference type="ARBA" id="ARBA00000707"/>
    </source>
</evidence>
<keyword evidence="7" id="KW-0788">Thiol protease</keyword>
<evidence type="ECO:0000256" key="5">
    <source>
        <dbReference type="ARBA" id="ARBA00022786"/>
    </source>
</evidence>
<dbReference type="PANTHER" id="PTHR24006:SF888">
    <property type="entry name" value="UBIQUITIN CARBOXYL-TERMINAL HYDROLASE 30"/>
    <property type="match status" value="1"/>
</dbReference>
<organism evidence="10 11">
    <name type="scientific">Cronartium quercuum f. sp. fusiforme G11</name>
    <dbReference type="NCBI Taxonomy" id="708437"/>
    <lineage>
        <taxon>Eukaryota</taxon>
        <taxon>Fungi</taxon>
        <taxon>Dikarya</taxon>
        <taxon>Basidiomycota</taxon>
        <taxon>Pucciniomycotina</taxon>
        <taxon>Pucciniomycetes</taxon>
        <taxon>Pucciniales</taxon>
        <taxon>Coleosporiaceae</taxon>
        <taxon>Cronartium</taxon>
    </lineage>
</organism>
<dbReference type="Pfam" id="PF00443">
    <property type="entry name" value="UCH"/>
    <property type="match status" value="1"/>
</dbReference>
<comment type="catalytic activity">
    <reaction evidence="1">
        <text>Thiol-dependent hydrolysis of ester, thioester, amide, peptide and isopeptide bonds formed by the C-terminal Gly of ubiquitin (a 76-residue protein attached to proteins as an intracellular targeting signal).</text>
        <dbReference type="EC" id="3.4.19.12"/>
    </reaction>
</comment>
<feature type="region of interest" description="Disordered" evidence="8">
    <location>
        <begin position="281"/>
        <end position="337"/>
    </location>
</feature>
<evidence type="ECO:0000259" key="9">
    <source>
        <dbReference type="PROSITE" id="PS50235"/>
    </source>
</evidence>
<evidence type="ECO:0000256" key="4">
    <source>
        <dbReference type="ARBA" id="ARBA00022670"/>
    </source>
</evidence>
<dbReference type="GO" id="GO:0016579">
    <property type="term" value="P:protein deubiquitination"/>
    <property type="evidence" value="ECO:0007669"/>
    <property type="project" value="InterPro"/>
</dbReference>
<feature type="compositionally biased region" description="Basic residues" evidence="8">
    <location>
        <begin position="295"/>
        <end position="305"/>
    </location>
</feature>
<dbReference type="Gene3D" id="3.90.70.10">
    <property type="entry name" value="Cysteine proteinases"/>
    <property type="match status" value="1"/>
</dbReference>
<evidence type="ECO:0000256" key="3">
    <source>
        <dbReference type="ARBA" id="ARBA00012759"/>
    </source>
</evidence>
<evidence type="ECO:0000313" key="11">
    <source>
        <dbReference type="Proteomes" id="UP000886653"/>
    </source>
</evidence>
<feature type="region of interest" description="Disordered" evidence="8">
    <location>
        <begin position="166"/>
        <end position="198"/>
    </location>
</feature>
<reference evidence="10" key="1">
    <citation type="submission" date="2013-11" db="EMBL/GenBank/DDBJ databases">
        <title>Genome sequence of the fusiform rust pathogen reveals effectors for host alternation and coevolution with pine.</title>
        <authorList>
            <consortium name="DOE Joint Genome Institute"/>
            <person name="Smith K."/>
            <person name="Pendleton A."/>
            <person name="Kubisiak T."/>
            <person name="Anderson C."/>
            <person name="Salamov A."/>
            <person name="Aerts A."/>
            <person name="Riley R."/>
            <person name="Clum A."/>
            <person name="Lindquist E."/>
            <person name="Ence D."/>
            <person name="Campbell M."/>
            <person name="Kronenberg Z."/>
            <person name="Feau N."/>
            <person name="Dhillon B."/>
            <person name="Hamelin R."/>
            <person name="Burleigh J."/>
            <person name="Smith J."/>
            <person name="Yandell M."/>
            <person name="Nelson C."/>
            <person name="Grigoriev I."/>
            <person name="Davis J."/>
        </authorList>
    </citation>
    <scope>NUCLEOTIDE SEQUENCE</scope>
    <source>
        <strain evidence="10">G11</strain>
    </source>
</reference>
<dbReference type="EMBL" id="MU167230">
    <property type="protein sequence ID" value="KAG0149097.1"/>
    <property type="molecule type" value="Genomic_DNA"/>
</dbReference>
<dbReference type="GO" id="GO:0005829">
    <property type="term" value="C:cytosol"/>
    <property type="evidence" value="ECO:0007669"/>
    <property type="project" value="TreeGrafter"/>
</dbReference>
<dbReference type="GO" id="GO:0004843">
    <property type="term" value="F:cysteine-type deubiquitinase activity"/>
    <property type="evidence" value="ECO:0007669"/>
    <property type="project" value="UniProtKB-EC"/>
</dbReference>
<dbReference type="SUPFAM" id="SSF54001">
    <property type="entry name" value="Cysteine proteinases"/>
    <property type="match status" value="1"/>
</dbReference>
<dbReference type="InterPro" id="IPR050164">
    <property type="entry name" value="Peptidase_C19"/>
</dbReference>
<accession>A0A9P6NP33</accession>
<dbReference type="EC" id="3.4.19.12" evidence="3"/>
<feature type="compositionally biased region" description="Polar residues" evidence="8">
    <location>
        <begin position="166"/>
        <end position="183"/>
    </location>
</feature>
<feature type="compositionally biased region" description="Low complexity" evidence="8">
    <location>
        <begin position="184"/>
        <end position="198"/>
    </location>
</feature>
<dbReference type="AlphaFoldDB" id="A0A9P6NP33"/>
<dbReference type="InterPro" id="IPR018200">
    <property type="entry name" value="USP_CS"/>
</dbReference>
<name>A0A9P6NP33_9BASI</name>